<dbReference type="PANTHER" id="PTHR33121:SF70">
    <property type="entry name" value="SIGNALING PROTEIN YKOW"/>
    <property type="match status" value="1"/>
</dbReference>
<reference evidence="2 3" key="1">
    <citation type="submission" date="2020-08" db="EMBL/GenBank/DDBJ databases">
        <title>A Genomic Blueprint of the Chicken Gut Microbiome.</title>
        <authorList>
            <person name="Gilroy R."/>
            <person name="Ravi A."/>
            <person name="Getino M."/>
            <person name="Pursley I."/>
            <person name="Horton D.L."/>
            <person name="Alikhan N.-F."/>
            <person name="Baker D."/>
            <person name="Gharbi K."/>
            <person name="Hall N."/>
            <person name="Watson M."/>
            <person name="Adriaenssens E.M."/>
            <person name="Foster-Nyarko E."/>
            <person name="Jarju S."/>
            <person name="Secka A."/>
            <person name="Antonio M."/>
            <person name="Oren A."/>
            <person name="Chaudhuri R."/>
            <person name="La Ragione R.M."/>
            <person name="Hildebrand F."/>
            <person name="Pallen M.J."/>
        </authorList>
    </citation>
    <scope>NUCLEOTIDE SEQUENCE [LARGE SCALE GENOMIC DNA]</scope>
    <source>
        <strain evidence="2 3">Sa2BUA9</strain>
    </source>
</reference>
<dbReference type="InterPro" id="IPR050706">
    <property type="entry name" value="Cyclic-di-GMP_PDE-like"/>
</dbReference>
<dbReference type="InterPro" id="IPR001633">
    <property type="entry name" value="EAL_dom"/>
</dbReference>
<dbReference type="CDD" id="cd01948">
    <property type="entry name" value="EAL"/>
    <property type="match status" value="1"/>
</dbReference>
<comment type="caution">
    <text evidence="2">The sequence shown here is derived from an EMBL/GenBank/DDBJ whole genome shotgun (WGS) entry which is preliminary data.</text>
</comment>
<name>A0ABR8R9F3_9BACI</name>
<dbReference type="SUPFAM" id="SSF141868">
    <property type="entry name" value="EAL domain-like"/>
    <property type="match status" value="1"/>
</dbReference>
<dbReference type="Gene3D" id="3.20.20.450">
    <property type="entry name" value="EAL domain"/>
    <property type="match status" value="1"/>
</dbReference>
<accession>A0ABR8R9F3</accession>
<gene>
    <name evidence="2" type="ORF">H9650_09925</name>
</gene>
<protein>
    <submittedName>
        <fullName evidence="2">EAL domain-containing protein</fullName>
    </submittedName>
</protein>
<sequence>MDDFGTGYSYFKHLEQLPGNIINIDQSFTQEIHKSKTRAIVQSILSLAHNLEVKILAEGVEDPYQVCCLKNLDCHYLQSYFFNKALTLNHLLKEYSEASNEKVAFKNDI</sequence>
<feature type="domain" description="EAL" evidence="1">
    <location>
        <begin position="1"/>
        <end position="99"/>
    </location>
</feature>
<dbReference type="PROSITE" id="PS50883">
    <property type="entry name" value="EAL"/>
    <property type="match status" value="1"/>
</dbReference>
<proteinExistence type="predicted"/>
<evidence type="ECO:0000313" key="2">
    <source>
        <dbReference type="EMBL" id="MBD7944432.1"/>
    </source>
</evidence>
<dbReference type="EMBL" id="JACSQO010000004">
    <property type="protein sequence ID" value="MBD7944432.1"/>
    <property type="molecule type" value="Genomic_DNA"/>
</dbReference>
<evidence type="ECO:0000313" key="3">
    <source>
        <dbReference type="Proteomes" id="UP000640786"/>
    </source>
</evidence>
<organism evidence="2 3">
    <name type="scientific">Psychrobacillus faecigallinarum</name>
    <dbReference type="NCBI Taxonomy" id="2762235"/>
    <lineage>
        <taxon>Bacteria</taxon>
        <taxon>Bacillati</taxon>
        <taxon>Bacillota</taxon>
        <taxon>Bacilli</taxon>
        <taxon>Bacillales</taxon>
        <taxon>Bacillaceae</taxon>
        <taxon>Psychrobacillus</taxon>
    </lineage>
</organism>
<dbReference type="PANTHER" id="PTHR33121">
    <property type="entry name" value="CYCLIC DI-GMP PHOSPHODIESTERASE PDEF"/>
    <property type="match status" value="1"/>
</dbReference>
<dbReference type="InterPro" id="IPR035919">
    <property type="entry name" value="EAL_sf"/>
</dbReference>
<evidence type="ECO:0000259" key="1">
    <source>
        <dbReference type="PROSITE" id="PS50883"/>
    </source>
</evidence>
<keyword evidence="3" id="KW-1185">Reference proteome</keyword>
<dbReference type="Proteomes" id="UP000640786">
    <property type="component" value="Unassembled WGS sequence"/>
</dbReference>
<dbReference type="Pfam" id="PF00563">
    <property type="entry name" value="EAL"/>
    <property type="match status" value="1"/>
</dbReference>